<keyword evidence="8" id="KW-1185">Reference proteome</keyword>
<feature type="domain" description="TonB-dependent receptor plug" evidence="5">
    <location>
        <begin position="131"/>
        <end position="236"/>
    </location>
</feature>
<dbReference type="InterPro" id="IPR008969">
    <property type="entry name" value="CarboxyPept-like_regulatory"/>
</dbReference>
<dbReference type="NCBIfam" id="TIGR01782">
    <property type="entry name" value="TonB-Xanth-Caul"/>
    <property type="match status" value="1"/>
</dbReference>
<dbReference type="Gene3D" id="2.60.40.1120">
    <property type="entry name" value="Carboxypeptidase-like, regulatory domain"/>
    <property type="match status" value="1"/>
</dbReference>
<evidence type="ECO:0000313" key="8">
    <source>
        <dbReference type="Proteomes" id="UP000248745"/>
    </source>
</evidence>
<dbReference type="Gene3D" id="2.170.130.10">
    <property type="entry name" value="TonB-dependent receptor, plug domain"/>
    <property type="match status" value="1"/>
</dbReference>
<dbReference type="InterPro" id="IPR037066">
    <property type="entry name" value="Plug_dom_sf"/>
</dbReference>
<accession>A0A2W2BK75</accession>
<keyword evidence="2" id="KW-0472">Membrane</keyword>
<dbReference type="SUPFAM" id="SSF56935">
    <property type="entry name" value="Porins"/>
    <property type="match status" value="1"/>
</dbReference>
<evidence type="ECO:0000256" key="3">
    <source>
        <dbReference type="ARBA" id="ARBA00023237"/>
    </source>
</evidence>
<gene>
    <name evidence="7" type="ORF">DN068_05860</name>
</gene>
<reference evidence="7 8" key="1">
    <citation type="submission" date="2018-06" db="EMBL/GenBank/DDBJ databases">
        <title>Mucibacter soli gen. nov., sp. nov., a new member of the family Chitinophagaceae producing mucin.</title>
        <authorList>
            <person name="Kim M.-K."/>
            <person name="Park S."/>
            <person name="Kim T.-S."/>
            <person name="Joung Y."/>
            <person name="Han J.-H."/>
            <person name="Kim S.B."/>
        </authorList>
    </citation>
    <scope>NUCLEOTIDE SEQUENCE [LARGE SCALE GENOMIC DNA]</scope>
    <source>
        <strain evidence="7 8">R1-15</strain>
    </source>
</reference>
<dbReference type="AlphaFoldDB" id="A0A2W2BK75"/>
<dbReference type="Pfam" id="PF07715">
    <property type="entry name" value="Plug"/>
    <property type="match status" value="1"/>
</dbReference>
<feature type="signal peptide" evidence="4">
    <location>
        <begin position="1"/>
        <end position="23"/>
    </location>
</feature>
<feature type="domain" description="Outer membrane protein beta-barrel" evidence="6">
    <location>
        <begin position="603"/>
        <end position="892"/>
    </location>
</feature>
<evidence type="ECO:0000313" key="7">
    <source>
        <dbReference type="EMBL" id="PZF73866.1"/>
    </source>
</evidence>
<keyword evidence="4" id="KW-0732">Signal</keyword>
<dbReference type="Pfam" id="PF14905">
    <property type="entry name" value="OMP_b-brl_3"/>
    <property type="match status" value="1"/>
</dbReference>
<dbReference type="Gene3D" id="2.40.170.20">
    <property type="entry name" value="TonB-dependent receptor, beta-barrel domain"/>
    <property type="match status" value="1"/>
</dbReference>
<dbReference type="InterPro" id="IPR012910">
    <property type="entry name" value="Plug_dom"/>
</dbReference>
<name>A0A2W2BK75_9BACT</name>
<dbReference type="InterPro" id="IPR010104">
    <property type="entry name" value="TonB_rcpt_bac"/>
</dbReference>
<dbReference type="OrthoDB" id="8727862at2"/>
<evidence type="ECO:0000259" key="6">
    <source>
        <dbReference type="Pfam" id="PF14905"/>
    </source>
</evidence>
<sequence>MCVFRLKSLLLVTLVLLCQIGLAQQGLKGKVSGVDGKLAGALIKLVDTKLGTVTNDDGSFEIKDVPEGQYQLRISYAGFEEKLILITVQKGKETEIGSIALKDNSHAMKEVTVKGKANNGSNLEALKMTKNSTKIVTVLSAENIGKLPDKNVAEAVQRAAGVKLEHNKGEGSTVALRGTPTDWTATFVNGDRLPTSDEDDPSRTFHFEVFPSQLVDNIIVTRTVTPDLDADNIGGAINFQTVTPPTKKVFNIDLGAGMNVRAGKPLYDINFTYGNTTKDKKFSYVLSGSYYQRAYATDAMRMVYGSNYSHEINALELKDYFGTRKTLGANAAVEYKPNSRLTLGAHFMHGRMDDDKWQYKTTYNWADGEGQRMRDIGTHGVLQRRLYGGDVTASWNVSDKFKLDAKVASYYNSFRYGPFPYGKGDPRNGYVTFNFINSIEKTFYYNDFVNTDFYGKMPSDPSVKTTPYVLLDGDNPYGTGPHYDNIHPTPNYLPGTDQYYLESITSQTNNTWEKDPVSAQVNGTWTLNDKVTLKAGLKFRAKQGSREISEYSWYPNTGEIQNLRIWLNQHETQDPPRNSTFLNAMSGAYAGQLMPFLTPSAMTGLIGNLGDSLKGYAMDQYNNNYYVWVGSKYHYQEQVSAGYAMAEAKLGKWELVGGLRIENTHFVETGDTQSTQGQMYTTPDGTTSVWYFAPESRTVDRNYLAILPSLNANYSIDSKSDLRLAVSRTFHRPNFEETKPGAPVIRFEDLEFNFGNPNLKPTYSLNFDATYQRYWGKGLMTFGLYYKNVTDHIFTRMEADTDPVSGIIYKYYENAGNSYIMGAEASIDRKFDFLHGFWSGFGVYANVTYSYARMQVPGRPSSQAMTEQTPWLYNIALYYEKGRVNTRLGLNYTGAYLKELNLASVAGYGILHKDTDYDLFVGETYSLDYQLAVTVSKHMSVFGEANNLLNAPYKTYIGQPWRPRRIEYYGPRFEVGVKFNL</sequence>
<keyword evidence="3" id="KW-0998">Cell outer membrane</keyword>
<evidence type="ECO:0008006" key="9">
    <source>
        <dbReference type="Google" id="ProtNLM"/>
    </source>
</evidence>
<evidence type="ECO:0000256" key="4">
    <source>
        <dbReference type="SAM" id="SignalP"/>
    </source>
</evidence>
<dbReference type="EMBL" id="QKTW01000009">
    <property type="protein sequence ID" value="PZF73866.1"/>
    <property type="molecule type" value="Genomic_DNA"/>
</dbReference>
<organism evidence="7 8">
    <name type="scientific">Taibaiella soli</name>
    <dbReference type="NCBI Taxonomy" id="1649169"/>
    <lineage>
        <taxon>Bacteria</taxon>
        <taxon>Pseudomonadati</taxon>
        <taxon>Bacteroidota</taxon>
        <taxon>Chitinophagia</taxon>
        <taxon>Chitinophagales</taxon>
        <taxon>Chitinophagaceae</taxon>
        <taxon>Taibaiella</taxon>
    </lineage>
</organism>
<evidence type="ECO:0000256" key="2">
    <source>
        <dbReference type="ARBA" id="ARBA00023136"/>
    </source>
</evidence>
<dbReference type="GO" id="GO:0009279">
    <property type="term" value="C:cell outer membrane"/>
    <property type="evidence" value="ECO:0007669"/>
    <property type="project" value="UniProtKB-SubCell"/>
</dbReference>
<proteinExistence type="predicted"/>
<comment type="subcellular location">
    <subcellularLocation>
        <location evidence="1">Cell outer membrane</location>
    </subcellularLocation>
</comment>
<dbReference type="Pfam" id="PF13715">
    <property type="entry name" value="CarbopepD_reg_2"/>
    <property type="match status" value="1"/>
</dbReference>
<dbReference type="RefSeq" id="WP_110997963.1">
    <property type="nucleotide sequence ID" value="NZ_QKTW01000009.1"/>
</dbReference>
<evidence type="ECO:0000259" key="5">
    <source>
        <dbReference type="Pfam" id="PF07715"/>
    </source>
</evidence>
<comment type="caution">
    <text evidence="7">The sequence shown here is derived from an EMBL/GenBank/DDBJ whole genome shotgun (WGS) entry which is preliminary data.</text>
</comment>
<dbReference type="PANTHER" id="PTHR40980">
    <property type="entry name" value="PLUG DOMAIN-CONTAINING PROTEIN"/>
    <property type="match status" value="1"/>
</dbReference>
<evidence type="ECO:0000256" key="1">
    <source>
        <dbReference type="ARBA" id="ARBA00004442"/>
    </source>
</evidence>
<dbReference type="Proteomes" id="UP000248745">
    <property type="component" value="Unassembled WGS sequence"/>
</dbReference>
<protein>
    <recommendedName>
        <fullName evidence="9">TonB-dependent receptor</fullName>
    </recommendedName>
</protein>
<dbReference type="PANTHER" id="PTHR40980:SF4">
    <property type="entry name" value="TONB-DEPENDENT RECEPTOR-LIKE BETA-BARREL DOMAIN-CONTAINING PROTEIN"/>
    <property type="match status" value="1"/>
</dbReference>
<feature type="chain" id="PRO_5016135769" description="TonB-dependent receptor" evidence="4">
    <location>
        <begin position="24"/>
        <end position="981"/>
    </location>
</feature>
<dbReference type="SUPFAM" id="SSF49464">
    <property type="entry name" value="Carboxypeptidase regulatory domain-like"/>
    <property type="match status" value="1"/>
</dbReference>
<dbReference type="InterPro" id="IPR036942">
    <property type="entry name" value="Beta-barrel_TonB_sf"/>
</dbReference>
<dbReference type="InterPro" id="IPR041700">
    <property type="entry name" value="OMP_b-brl_3"/>
</dbReference>